<keyword evidence="1" id="KW-0175">Coiled coil</keyword>
<dbReference type="EMBL" id="LUCM01008450">
    <property type="protein sequence ID" value="KAA0188383.1"/>
    <property type="molecule type" value="Genomic_DNA"/>
</dbReference>
<dbReference type="OrthoDB" id="4447at2759"/>
<feature type="region of interest" description="Disordered" evidence="2">
    <location>
        <begin position="1"/>
        <end position="20"/>
    </location>
</feature>
<dbReference type="SUPFAM" id="SSF117281">
    <property type="entry name" value="Kelch motif"/>
    <property type="match status" value="1"/>
</dbReference>
<dbReference type="InterPro" id="IPR052588">
    <property type="entry name" value="Kelch_domain_protein"/>
</dbReference>
<evidence type="ECO:0000313" key="3">
    <source>
        <dbReference type="EMBL" id="KAA0188383.1"/>
    </source>
</evidence>
<feature type="compositionally biased region" description="Acidic residues" evidence="2">
    <location>
        <begin position="524"/>
        <end position="545"/>
    </location>
</feature>
<feature type="compositionally biased region" description="Basic and acidic residues" evidence="2">
    <location>
        <begin position="11"/>
        <end position="20"/>
    </location>
</feature>
<dbReference type="PANTHER" id="PTHR46063:SF1">
    <property type="entry name" value="KELCH DOMAIN-CONTAINING PROTEIN 4"/>
    <property type="match status" value="1"/>
</dbReference>
<dbReference type="Pfam" id="PF24681">
    <property type="entry name" value="Kelch_KLHDC2_KLHL20_DRC7"/>
    <property type="match status" value="1"/>
</dbReference>
<name>A0A8E0RQW6_9TREM</name>
<dbReference type="InterPro" id="IPR015915">
    <property type="entry name" value="Kelch-typ_b-propeller"/>
</dbReference>
<proteinExistence type="predicted"/>
<dbReference type="PANTHER" id="PTHR46063">
    <property type="entry name" value="KELCH DOMAIN-CONTAINING PROTEIN"/>
    <property type="match status" value="1"/>
</dbReference>
<keyword evidence="4" id="KW-1185">Reference proteome</keyword>
<feature type="compositionally biased region" description="Acidic residues" evidence="2">
    <location>
        <begin position="482"/>
        <end position="504"/>
    </location>
</feature>
<feature type="compositionally biased region" description="Basic residues" evidence="2">
    <location>
        <begin position="1"/>
        <end position="10"/>
    </location>
</feature>
<dbReference type="AlphaFoldDB" id="A0A8E0RQW6"/>
<protein>
    <submittedName>
        <fullName evidence="3">Kelch domain-containing protein 4</fullName>
    </submittedName>
</protein>
<gene>
    <name evidence="3" type="ORF">FBUS_09323</name>
</gene>
<feature type="region of interest" description="Disordered" evidence="2">
    <location>
        <begin position="478"/>
        <end position="545"/>
    </location>
</feature>
<evidence type="ECO:0000256" key="2">
    <source>
        <dbReference type="SAM" id="MobiDB-lite"/>
    </source>
</evidence>
<evidence type="ECO:0000313" key="4">
    <source>
        <dbReference type="Proteomes" id="UP000728185"/>
    </source>
</evidence>
<accession>A0A8E0RQW6</accession>
<sequence length="564" mass="63312">MGKKDKSKKGKGAEKSSVKVQKKLEKRLMKAEKCQEEQSIEEMLQEFQREQQKLSEITLSVTGPPTPRSHFSFVASPDTGELMIFGGEYFDGKKITMFSDVFLYNCKEETWTLVKSPTCPPPRSGHQAVYVKSSSVPASVWIFGGEYASPTQIRFYHYKDLWCFRMRTRKWELIQCEGSSMPSARSGHRMLFWKQSILLFGGFNDTGRKAIYFNDLWQFDLVSRRWILLKISGDIPSPRSACLLFGSSDLKNIYLIGGYRKEQVTKDLERGVTCSDYFRLTLEKDGSIVTSISVRPSGLRPKPPCNAMVGVVHAPNRALVFGGVHDVESEDGETVVGYFHNDLYSIELDKAKWHLFTYAIAKQTDHNEKKAAGELSMEEPVMTTKICEGAFTVTLNEGTTKPPGVIGATKSSSTVQNCMVPPRSSAGMALLGSILYLYGGVFEVGDRKITLDDFYCLDLSQPISWKCLFSGTQDNQEWFGSDLEDDDDEEEEDNEADSGGDEDLVNAHETRQLSSTHNRMDVDDRAEDASDNSDDSDDDDDDDEGKFEPLLFYILSELGFSLSG</sequence>
<comment type="caution">
    <text evidence="3">The sequence shown here is derived from an EMBL/GenBank/DDBJ whole genome shotgun (WGS) entry which is preliminary data.</text>
</comment>
<organism evidence="3 4">
    <name type="scientific">Fasciolopsis buskii</name>
    <dbReference type="NCBI Taxonomy" id="27845"/>
    <lineage>
        <taxon>Eukaryota</taxon>
        <taxon>Metazoa</taxon>
        <taxon>Spiralia</taxon>
        <taxon>Lophotrochozoa</taxon>
        <taxon>Platyhelminthes</taxon>
        <taxon>Trematoda</taxon>
        <taxon>Digenea</taxon>
        <taxon>Plagiorchiida</taxon>
        <taxon>Echinostomata</taxon>
        <taxon>Echinostomatoidea</taxon>
        <taxon>Fasciolidae</taxon>
        <taxon>Fasciolopsis</taxon>
    </lineage>
</organism>
<evidence type="ECO:0000256" key="1">
    <source>
        <dbReference type="SAM" id="Coils"/>
    </source>
</evidence>
<feature type="coiled-coil region" evidence="1">
    <location>
        <begin position="30"/>
        <end position="60"/>
    </location>
</feature>
<dbReference type="Proteomes" id="UP000728185">
    <property type="component" value="Unassembled WGS sequence"/>
</dbReference>
<reference evidence="3" key="1">
    <citation type="submission" date="2019-05" db="EMBL/GenBank/DDBJ databases">
        <title>Annotation for the trematode Fasciolopsis buski.</title>
        <authorList>
            <person name="Choi Y.-J."/>
        </authorList>
    </citation>
    <scope>NUCLEOTIDE SEQUENCE</scope>
    <source>
        <strain evidence="3">HT</strain>
        <tissue evidence="3">Whole worm</tissue>
    </source>
</reference>
<dbReference type="Gene3D" id="2.120.10.80">
    <property type="entry name" value="Kelch-type beta propeller"/>
    <property type="match status" value="2"/>
</dbReference>